<evidence type="ECO:0008006" key="6">
    <source>
        <dbReference type="Google" id="ProtNLM"/>
    </source>
</evidence>
<gene>
    <name evidence="4" type="ORF">F8388_020530</name>
</gene>
<dbReference type="InterPro" id="IPR025558">
    <property type="entry name" value="DUF4283"/>
</dbReference>
<feature type="domain" description="DUF4283" evidence="2">
    <location>
        <begin position="38"/>
        <end position="118"/>
    </location>
</feature>
<comment type="caution">
    <text evidence="4">The sequence shown here is derived from an EMBL/GenBank/DDBJ whole genome shotgun (WGS) entry which is preliminary data.</text>
</comment>
<evidence type="ECO:0000256" key="1">
    <source>
        <dbReference type="SAM" id="MobiDB-lite"/>
    </source>
</evidence>
<dbReference type="PANTHER" id="PTHR31286">
    <property type="entry name" value="GLYCINE-RICH CELL WALL STRUCTURAL PROTEIN 1.8-LIKE"/>
    <property type="match status" value="1"/>
</dbReference>
<proteinExistence type="predicted"/>
<dbReference type="Pfam" id="PF14392">
    <property type="entry name" value="zf-CCHC_4"/>
    <property type="match status" value="1"/>
</dbReference>
<evidence type="ECO:0000259" key="2">
    <source>
        <dbReference type="Pfam" id="PF14111"/>
    </source>
</evidence>
<evidence type="ECO:0000313" key="4">
    <source>
        <dbReference type="EMBL" id="KAF4363014.1"/>
    </source>
</evidence>
<evidence type="ECO:0000313" key="5">
    <source>
        <dbReference type="Proteomes" id="UP000525078"/>
    </source>
</evidence>
<sequence length="516" mass="58757">MADATLSALFEDSVQVSTKDLTCDLHPREVDQNDEPSRILLGKLYCYSRLGRKAIHGSLRNAWSSLSGWSWKEREDGLLQFTFQTRMDAENVLLRRPWLICGHLLVLMPWLSWLTPTEVVFDQTPIWVRLKSIPPFYWNKTNLQELAGKVSTIYELPKHIKKKFEQGSFGMGTLHFRATVDVNKPLFSGFFLRRKGIKDLWIQYQYERLPKLCLKCGALSHEQKFCFKTPTIIRDEKDASEWRELRRQLPGKRRQVEVTVEERPETGEIVLNRFPAVDLPGIGEISPFDNTAEGVVEKVILIRPLKMITTAPDASTDSGNNTKSELTVVGTEACSQSEEPNKTRVLTLVFILLLKHKNSTRNRGGDRNYFLPRINEHKPTKRKRGRPRKYEEPSSTPATSAIKRGRPSKAKEYTGVISKSLKKRGATSSSRGKEKLYRNLWNAKCIDLAIDLDNHFVVIEKIGVYKPSCVIEELGENALLTPPTNVCMGNGSHENEGHDFQFGAMETCPEKSPKSP</sequence>
<accession>A0A7J6EX74</accession>
<dbReference type="InterPro" id="IPR017956">
    <property type="entry name" value="AT_hook_DNA-bd_motif"/>
</dbReference>
<feature type="domain" description="Zinc knuckle CX2CX4HX4C" evidence="3">
    <location>
        <begin position="180"/>
        <end position="226"/>
    </location>
</feature>
<dbReference type="AlphaFoldDB" id="A0A7J6EX74"/>
<dbReference type="EMBL" id="JAATIP010000179">
    <property type="protein sequence ID" value="KAF4363014.1"/>
    <property type="molecule type" value="Genomic_DNA"/>
</dbReference>
<dbReference type="Pfam" id="PF02178">
    <property type="entry name" value="AT_hook"/>
    <property type="match status" value="2"/>
</dbReference>
<dbReference type="Pfam" id="PF14111">
    <property type="entry name" value="DUF4283"/>
    <property type="match status" value="1"/>
</dbReference>
<dbReference type="InterPro" id="IPR040256">
    <property type="entry name" value="At4g02000-like"/>
</dbReference>
<name>A0A7J6EX74_CANSA</name>
<evidence type="ECO:0000259" key="3">
    <source>
        <dbReference type="Pfam" id="PF14392"/>
    </source>
</evidence>
<dbReference type="PANTHER" id="PTHR31286:SF167">
    <property type="entry name" value="OS09G0268800 PROTEIN"/>
    <property type="match status" value="1"/>
</dbReference>
<protein>
    <recommendedName>
        <fullName evidence="6">DUF4283 domain-containing protein</fullName>
    </recommendedName>
</protein>
<organism evidence="4 5">
    <name type="scientific">Cannabis sativa</name>
    <name type="common">Hemp</name>
    <name type="synonym">Marijuana</name>
    <dbReference type="NCBI Taxonomy" id="3483"/>
    <lineage>
        <taxon>Eukaryota</taxon>
        <taxon>Viridiplantae</taxon>
        <taxon>Streptophyta</taxon>
        <taxon>Embryophyta</taxon>
        <taxon>Tracheophyta</taxon>
        <taxon>Spermatophyta</taxon>
        <taxon>Magnoliopsida</taxon>
        <taxon>eudicotyledons</taxon>
        <taxon>Gunneridae</taxon>
        <taxon>Pentapetalae</taxon>
        <taxon>rosids</taxon>
        <taxon>fabids</taxon>
        <taxon>Rosales</taxon>
        <taxon>Cannabaceae</taxon>
        <taxon>Cannabis</taxon>
    </lineage>
</organism>
<dbReference type="Proteomes" id="UP000525078">
    <property type="component" value="Unassembled WGS sequence"/>
</dbReference>
<dbReference type="InterPro" id="IPR025836">
    <property type="entry name" value="Zn_knuckle_CX2CX4HX4C"/>
</dbReference>
<reference evidence="4 5" key="1">
    <citation type="journal article" date="2020" name="bioRxiv">
        <title>Sequence and annotation of 42 cannabis genomes reveals extensive copy number variation in cannabinoid synthesis and pathogen resistance genes.</title>
        <authorList>
            <person name="Mckernan K.J."/>
            <person name="Helbert Y."/>
            <person name="Kane L.T."/>
            <person name="Ebling H."/>
            <person name="Zhang L."/>
            <person name="Liu B."/>
            <person name="Eaton Z."/>
            <person name="Mclaughlin S."/>
            <person name="Kingan S."/>
            <person name="Baybayan P."/>
            <person name="Concepcion G."/>
            <person name="Jordan M."/>
            <person name="Riva A."/>
            <person name="Barbazuk W."/>
            <person name="Harkins T."/>
        </authorList>
    </citation>
    <scope>NUCLEOTIDE SEQUENCE [LARGE SCALE GENOMIC DNA]</scope>
    <source>
        <strain evidence="5">cv. Jamaican Lion 4</strain>
        <tissue evidence="4">Leaf</tissue>
    </source>
</reference>
<dbReference type="GO" id="GO:0003677">
    <property type="term" value="F:DNA binding"/>
    <property type="evidence" value="ECO:0007669"/>
    <property type="project" value="InterPro"/>
</dbReference>
<feature type="region of interest" description="Disordered" evidence="1">
    <location>
        <begin position="364"/>
        <end position="412"/>
    </location>
</feature>